<name>A0A1I7BL81_9HYPH</name>
<proteinExistence type="predicted"/>
<evidence type="ECO:0000313" key="1">
    <source>
        <dbReference type="EMBL" id="SFT87940.1"/>
    </source>
</evidence>
<sequence>MGRHLLPMPFGGDLVSYKNARARRAANAEETNLFTMRRHCLLALLSPFFGILASPLHDRSCGAFGACCRAVAEKVT</sequence>
<gene>
    <name evidence="1" type="ORF">SAMN05444141_10467</name>
</gene>
<dbReference type="Proteomes" id="UP000183371">
    <property type="component" value="Unassembled WGS sequence"/>
</dbReference>
<dbReference type="AlphaFoldDB" id="A0A1I7BL81"/>
<organism evidence="1 2">
    <name type="scientific">Pseudovibrio denitrificans</name>
    <dbReference type="NCBI Taxonomy" id="258256"/>
    <lineage>
        <taxon>Bacteria</taxon>
        <taxon>Pseudomonadati</taxon>
        <taxon>Pseudomonadota</taxon>
        <taxon>Alphaproteobacteria</taxon>
        <taxon>Hyphomicrobiales</taxon>
        <taxon>Stappiaceae</taxon>
        <taxon>Pseudovibrio</taxon>
    </lineage>
</organism>
<reference evidence="2" key="1">
    <citation type="submission" date="2016-10" db="EMBL/GenBank/DDBJ databases">
        <authorList>
            <person name="Varghese N."/>
            <person name="Submissions S."/>
        </authorList>
    </citation>
    <scope>NUCLEOTIDE SEQUENCE [LARGE SCALE GENOMIC DNA]</scope>
    <source>
        <strain evidence="2">DSM 17465</strain>
    </source>
</reference>
<dbReference type="EMBL" id="FPBD01000004">
    <property type="protein sequence ID" value="SFT87940.1"/>
    <property type="molecule type" value="Genomic_DNA"/>
</dbReference>
<keyword evidence="2" id="KW-1185">Reference proteome</keyword>
<protein>
    <submittedName>
        <fullName evidence="1">Uncharacterized protein</fullName>
    </submittedName>
</protein>
<accession>A0A1I7BL81</accession>
<evidence type="ECO:0000313" key="2">
    <source>
        <dbReference type="Proteomes" id="UP000183371"/>
    </source>
</evidence>